<dbReference type="PANTHER" id="PTHR25466">
    <property type="entry name" value="T-LYMPHOCYTE ACTIVATION ANTIGEN"/>
    <property type="match status" value="1"/>
</dbReference>
<feature type="region of interest" description="Disordered" evidence="18">
    <location>
        <begin position="425"/>
        <end position="449"/>
    </location>
</feature>
<evidence type="ECO:0000256" key="9">
    <source>
        <dbReference type="ARBA" id="ARBA00023136"/>
    </source>
</evidence>
<dbReference type="Pfam" id="PF07686">
    <property type="entry name" value="V-set"/>
    <property type="match status" value="1"/>
</dbReference>
<evidence type="ECO:0000256" key="1">
    <source>
        <dbReference type="ARBA" id="ARBA00004251"/>
    </source>
</evidence>
<evidence type="ECO:0000313" key="21">
    <source>
        <dbReference type="Proteomes" id="UP000504640"/>
    </source>
</evidence>
<keyword evidence="5" id="KW-0832">Ubl conjugation</keyword>
<evidence type="ECO:0000256" key="16">
    <source>
        <dbReference type="ARBA" id="ARBA00074065"/>
    </source>
</evidence>
<dbReference type="SMART" id="SM00406">
    <property type="entry name" value="IGv"/>
    <property type="match status" value="1"/>
</dbReference>
<dbReference type="AlphaFoldDB" id="A0A6J3H159"/>
<comment type="function">
    <text evidence="14">Receptor involved in the costimulatory signal essential for T-lymphocyte proliferation and interleukin-2 production, by binding CD28 or CTLA-4. May play a critical role in the early events of T-cell activation and costimulation of naive T-cells, such as deciding between immunity and anergy that is made by T-cells within 24 hours after activation. Also involved in the regulation of B cells function, plays a role in regulating the level of IgG(1) produced. Upon CD40 engagement, activates NF-kappa-B signaling pathway via phospholipase C and protein kinase C activation.</text>
</comment>
<dbReference type="GO" id="GO:0031295">
    <property type="term" value="P:T cell costimulation"/>
    <property type="evidence" value="ECO:0007669"/>
    <property type="project" value="TreeGrafter"/>
</dbReference>
<gene>
    <name evidence="22" type="primary">CD86</name>
</gene>
<evidence type="ECO:0000256" key="13">
    <source>
        <dbReference type="ARBA" id="ARBA00023319"/>
    </source>
</evidence>
<proteinExistence type="predicted"/>
<dbReference type="InterPro" id="IPR013106">
    <property type="entry name" value="Ig_V-set"/>
</dbReference>
<comment type="subunit">
    <text evidence="15">Homodimer. Interacts with MARCH8. Interacts (via cytoplasmic domain) with PHB1 and PHB2; the interactions increases after priming with CD40. Interacts with CD28.</text>
</comment>
<dbReference type="FunFam" id="2.60.40.10:FF:000765">
    <property type="entry name" value="CD86 isoform 1"/>
    <property type="match status" value="1"/>
</dbReference>
<evidence type="ECO:0000256" key="3">
    <source>
        <dbReference type="ARBA" id="ARBA00022692"/>
    </source>
</evidence>
<dbReference type="GeneID" id="116542670"/>
<evidence type="ECO:0000256" key="14">
    <source>
        <dbReference type="ARBA" id="ARBA00060284"/>
    </source>
</evidence>
<keyword evidence="3 19" id="KW-0812">Transmembrane</keyword>
<dbReference type="CDD" id="cd16087">
    <property type="entry name" value="IgV_CD86"/>
    <property type="match status" value="1"/>
</dbReference>
<evidence type="ECO:0000256" key="15">
    <source>
        <dbReference type="ARBA" id="ARBA00062369"/>
    </source>
</evidence>
<dbReference type="InterPro" id="IPR037677">
    <property type="entry name" value="CD86_IgV"/>
</dbReference>
<keyword evidence="12" id="KW-0325">Glycoprotein</keyword>
<evidence type="ECO:0000256" key="18">
    <source>
        <dbReference type="SAM" id="MobiDB-lite"/>
    </source>
</evidence>
<reference evidence="22" key="1">
    <citation type="submission" date="2025-08" db="UniProtKB">
        <authorList>
            <consortium name="RefSeq"/>
        </authorList>
    </citation>
    <scope>IDENTIFICATION</scope>
    <source>
        <tissue evidence="22">Blood</tissue>
    </source>
</reference>
<dbReference type="GO" id="GO:0042130">
    <property type="term" value="P:negative regulation of T cell proliferation"/>
    <property type="evidence" value="ECO:0007669"/>
    <property type="project" value="TreeGrafter"/>
</dbReference>
<dbReference type="InterPro" id="IPR036179">
    <property type="entry name" value="Ig-like_dom_sf"/>
</dbReference>
<dbReference type="GO" id="GO:0046649">
    <property type="term" value="P:lymphocyte activation"/>
    <property type="evidence" value="ECO:0007669"/>
    <property type="project" value="UniProtKB-ARBA"/>
</dbReference>
<keyword evidence="13" id="KW-0393">Immunoglobulin domain</keyword>
<accession>A0A6J3H159</accession>
<evidence type="ECO:0000313" key="22">
    <source>
        <dbReference type="RefSeq" id="XP_032123614.1"/>
    </source>
</evidence>
<evidence type="ECO:0000259" key="20">
    <source>
        <dbReference type="PROSITE" id="PS50835"/>
    </source>
</evidence>
<evidence type="ECO:0000256" key="4">
    <source>
        <dbReference type="ARBA" id="ARBA00022729"/>
    </source>
</evidence>
<organism evidence="21 22">
    <name type="scientific">Sapajus apella</name>
    <name type="common">Brown-capped capuchin</name>
    <name type="synonym">Cebus apella</name>
    <dbReference type="NCBI Taxonomy" id="9515"/>
    <lineage>
        <taxon>Eukaryota</taxon>
        <taxon>Metazoa</taxon>
        <taxon>Chordata</taxon>
        <taxon>Craniata</taxon>
        <taxon>Vertebrata</taxon>
        <taxon>Euteleostomi</taxon>
        <taxon>Mammalia</taxon>
        <taxon>Eutheria</taxon>
        <taxon>Euarchontoglires</taxon>
        <taxon>Primates</taxon>
        <taxon>Haplorrhini</taxon>
        <taxon>Platyrrhini</taxon>
        <taxon>Cebidae</taxon>
        <taxon>Cebinae</taxon>
        <taxon>Sapajus</taxon>
    </lineage>
</organism>
<feature type="domain" description="Ig-like" evidence="20">
    <location>
        <begin position="152"/>
        <end position="246"/>
    </location>
</feature>
<evidence type="ECO:0000256" key="12">
    <source>
        <dbReference type="ARBA" id="ARBA00023180"/>
    </source>
</evidence>
<keyword evidence="21" id="KW-1185">Reference proteome</keyword>
<dbReference type="SUPFAM" id="SSF48726">
    <property type="entry name" value="Immunoglobulin"/>
    <property type="match status" value="1"/>
</dbReference>
<keyword evidence="9 19" id="KW-0472">Membrane</keyword>
<dbReference type="GO" id="GO:0042102">
    <property type="term" value="P:positive regulation of T cell proliferation"/>
    <property type="evidence" value="ECO:0007669"/>
    <property type="project" value="TreeGrafter"/>
</dbReference>
<evidence type="ECO:0000256" key="6">
    <source>
        <dbReference type="ARBA" id="ARBA00022859"/>
    </source>
</evidence>
<dbReference type="CTD" id="942"/>
<keyword evidence="8" id="KW-1064">Adaptive immunity</keyword>
<sequence length="449" mass="50707">MFVDGTVFGGFPRALHSLSKGIFVVILISGNAHLPAEVIWNQARALSLAVVVFLSSQFPFLHLSSSVSPDIISLSTRSLRRYGELAKSPFGLFLIPCFCVPWECCCIYASGLFLELQWTGICDSTMGLSTILFALALLISGADSLKIQAYFNETADLPCKFANSQNLSLSELVVFWQNQENLVLNEVYLGKEKFDSVHSKYMGRTSFDPDSWTLRLHNLQIKDKGLYRCIIHHKKPTGMIRIHQMNSDLLVLANFSQPEIVPISNITENLYINLTCSSIHGYPEPKKMSFLLITKNSTTEYDGVMQKSQDNVTELYDVSISLSVSFPDVTSNMTTFCVLQTEKTRLLSPPFFIEIENPQPPPDHTPWIAAVLLTIIICVMMVFCLNLWKRKKKKQPRRSYECEPINMERGESEQTQKSVKIHVPERSDEAQHVFKSSKTPSCDESDTCF</sequence>
<dbReference type="GO" id="GO:0007166">
    <property type="term" value="P:cell surface receptor signaling pathway"/>
    <property type="evidence" value="ECO:0007669"/>
    <property type="project" value="TreeGrafter"/>
</dbReference>
<dbReference type="Gene3D" id="2.60.40.10">
    <property type="entry name" value="Immunoglobulins"/>
    <property type="match status" value="2"/>
</dbReference>
<dbReference type="GO" id="GO:0071222">
    <property type="term" value="P:cellular response to lipopolysaccharide"/>
    <property type="evidence" value="ECO:0007669"/>
    <property type="project" value="TreeGrafter"/>
</dbReference>
<keyword evidence="11" id="KW-0675">Receptor</keyword>
<dbReference type="GO" id="GO:0009897">
    <property type="term" value="C:external side of plasma membrane"/>
    <property type="evidence" value="ECO:0007669"/>
    <property type="project" value="TreeGrafter"/>
</dbReference>
<name>A0A6J3H159_SAPAP</name>
<dbReference type="InterPro" id="IPR013783">
    <property type="entry name" value="Ig-like_fold"/>
</dbReference>
<comment type="subcellular location">
    <subcellularLocation>
        <location evidence="1">Cell membrane</location>
        <topology evidence="1">Single-pass type I membrane protein</topology>
    </subcellularLocation>
</comment>
<evidence type="ECO:0000256" key="10">
    <source>
        <dbReference type="ARBA" id="ARBA00023157"/>
    </source>
</evidence>
<keyword evidence="4" id="KW-0732">Signal</keyword>
<evidence type="ECO:0000256" key="8">
    <source>
        <dbReference type="ARBA" id="ARBA00023130"/>
    </source>
</evidence>
<evidence type="ECO:0000256" key="5">
    <source>
        <dbReference type="ARBA" id="ARBA00022843"/>
    </source>
</evidence>
<evidence type="ECO:0000256" key="7">
    <source>
        <dbReference type="ARBA" id="ARBA00022989"/>
    </source>
</evidence>
<dbReference type="InterPro" id="IPR051713">
    <property type="entry name" value="T-cell_Activation_Regulation"/>
</dbReference>
<evidence type="ECO:0000256" key="11">
    <source>
        <dbReference type="ARBA" id="ARBA00023170"/>
    </source>
</evidence>
<keyword evidence="2" id="KW-1003">Cell membrane</keyword>
<keyword evidence="7 19" id="KW-1133">Transmembrane helix</keyword>
<evidence type="ECO:0000256" key="19">
    <source>
        <dbReference type="SAM" id="Phobius"/>
    </source>
</evidence>
<dbReference type="InterPro" id="IPR007110">
    <property type="entry name" value="Ig-like_dom"/>
</dbReference>
<evidence type="ECO:0000256" key="17">
    <source>
        <dbReference type="ARBA" id="ARBA00078929"/>
    </source>
</evidence>
<dbReference type="RefSeq" id="XP_032123614.1">
    <property type="nucleotide sequence ID" value="XM_032267723.1"/>
</dbReference>
<dbReference type="Proteomes" id="UP000504640">
    <property type="component" value="Unplaced"/>
</dbReference>
<feature type="transmembrane region" description="Helical" evidence="19">
    <location>
        <begin position="367"/>
        <end position="388"/>
    </location>
</feature>
<dbReference type="FunFam" id="2.60.40.10:FF:000582">
    <property type="entry name" value="T-lymphocyte activation antigen CD86"/>
    <property type="match status" value="1"/>
</dbReference>
<dbReference type="PROSITE" id="PS50835">
    <property type="entry name" value="IG_LIKE"/>
    <property type="match status" value="1"/>
</dbReference>
<keyword evidence="10" id="KW-1015">Disulfide bond</keyword>
<dbReference type="GO" id="GO:0002250">
    <property type="term" value="P:adaptive immune response"/>
    <property type="evidence" value="ECO:0007669"/>
    <property type="project" value="UniProtKB-KW"/>
</dbReference>
<protein>
    <recommendedName>
        <fullName evidence="16">T-lymphocyte activation antigen CD86</fullName>
    </recommendedName>
    <alternativeName>
        <fullName evidence="17">Activation B7-2 antigen</fullName>
    </alternativeName>
</protein>
<dbReference type="PANTHER" id="PTHR25466:SF2">
    <property type="entry name" value="T-LYMPHOCYTE ACTIVATION ANTIGEN CD86"/>
    <property type="match status" value="1"/>
</dbReference>
<keyword evidence="6" id="KW-0391">Immunity</keyword>
<evidence type="ECO:0000256" key="2">
    <source>
        <dbReference type="ARBA" id="ARBA00022475"/>
    </source>
</evidence>